<evidence type="ECO:0000256" key="8">
    <source>
        <dbReference type="ARBA" id="ARBA00029996"/>
    </source>
</evidence>
<evidence type="ECO:0000256" key="7">
    <source>
        <dbReference type="ARBA" id="ARBA00023239"/>
    </source>
</evidence>
<feature type="domain" description="Aminotransferase class I/classII large" evidence="10">
    <location>
        <begin position="28"/>
        <end position="358"/>
    </location>
</feature>
<dbReference type="EC" id="4.1.1.81" evidence="4"/>
<comment type="caution">
    <text evidence="11">The sequence shown here is derived from an EMBL/GenBank/DDBJ whole genome shotgun (WGS) entry which is preliminary data.</text>
</comment>
<comment type="catalytic activity">
    <reaction evidence="9">
        <text>O-phospho-L-threonine + H(+) = (R)-1-aminopropan-2-yl phosphate + CO2</text>
        <dbReference type="Rhea" id="RHEA:11492"/>
        <dbReference type="ChEBI" id="CHEBI:15378"/>
        <dbReference type="ChEBI" id="CHEBI:16526"/>
        <dbReference type="ChEBI" id="CHEBI:58563"/>
        <dbReference type="ChEBI" id="CHEBI:58675"/>
        <dbReference type="EC" id="4.1.1.81"/>
    </reaction>
</comment>
<evidence type="ECO:0000256" key="3">
    <source>
        <dbReference type="ARBA" id="ARBA00004953"/>
    </source>
</evidence>
<organism evidence="11 12">
    <name type="scientific">Calorimonas adulescens</name>
    <dbReference type="NCBI Taxonomy" id="2606906"/>
    <lineage>
        <taxon>Bacteria</taxon>
        <taxon>Bacillati</taxon>
        <taxon>Bacillota</taxon>
        <taxon>Clostridia</taxon>
        <taxon>Thermoanaerobacterales</taxon>
        <taxon>Thermoanaerobacteraceae</taxon>
        <taxon>Calorimonas</taxon>
    </lineage>
</organism>
<dbReference type="InterPro" id="IPR015422">
    <property type="entry name" value="PyrdxlP-dep_Trfase_small"/>
</dbReference>
<evidence type="ECO:0000256" key="4">
    <source>
        <dbReference type="ARBA" id="ARBA00012285"/>
    </source>
</evidence>
<dbReference type="EMBL" id="VTPS01000004">
    <property type="protein sequence ID" value="TZE82786.1"/>
    <property type="molecule type" value="Genomic_DNA"/>
</dbReference>
<evidence type="ECO:0000313" key="12">
    <source>
        <dbReference type="Proteomes" id="UP000322976"/>
    </source>
</evidence>
<keyword evidence="5" id="KW-0169">Cobalamin biosynthesis</keyword>
<name>A0A5D8QG13_9THEO</name>
<dbReference type="Proteomes" id="UP000322976">
    <property type="component" value="Unassembled WGS sequence"/>
</dbReference>
<dbReference type="InterPro" id="IPR005860">
    <property type="entry name" value="CobD"/>
</dbReference>
<keyword evidence="6" id="KW-0663">Pyridoxal phosphate</keyword>
<comment type="cofactor">
    <cofactor evidence="1">
        <name>pyridoxal 5'-phosphate</name>
        <dbReference type="ChEBI" id="CHEBI:597326"/>
    </cofactor>
</comment>
<evidence type="ECO:0000256" key="5">
    <source>
        <dbReference type="ARBA" id="ARBA00022573"/>
    </source>
</evidence>
<accession>A0A5D8QG13</accession>
<dbReference type="CDD" id="cd00609">
    <property type="entry name" value="AAT_like"/>
    <property type="match status" value="1"/>
</dbReference>
<dbReference type="GO" id="GO:0048472">
    <property type="term" value="F:threonine-phosphate decarboxylase activity"/>
    <property type="evidence" value="ECO:0007669"/>
    <property type="project" value="UniProtKB-EC"/>
</dbReference>
<reference evidence="11 12" key="1">
    <citation type="submission" date="2019-08" db="EMBL/GenBank/DDBJ databases">
        <title>Calorimonas adulescens gen. nov., sp. nov., an anaerobic thermophilic bacterium from Sakhalin hot spring.</title>
        <authorList>
            <person name="Khomyakova M.A."/>
            <person name="Merkel A.Y."/>
            <person name="Novikov A."/>
            <person name="Bonch-Osmolovskaya E.A."/>
            <person name="Slobodkin A.I."/>
        </authorList>
    </citation>
    <scope>NUCLEOTIDE SEQUENCE [LARGE SCALE GENOMIC DNA]</scope>
    <source>
        <strain evidence="11 12">A05MB</strain>
    </source>
</reference>
<evidence type="ECO:0000256" key="2">
    <source>
        <dbReference type="ARBA" id="ARBA00003444"/>
    </source>
</evidence>
<comment type="pathway">
    <text evidence="3">Cofactor biosynthesis; adenosylcobalamin biosynthesis.</text>
</comment>
<keyword evidence="7 11" id="KW-0456">Lyase</keyword>
<sequence>MEVVFVPGVKHGGDIYSIAREYGFKPEDILDFSGNINPLGMPESVKRAIIENLDILSKYPDPEYLDLRQAIYKYSGVRPENIIVGNGGTELISLFFKILNPRSGLILMPTYSEYEREIMINGGRYEYYRLKEERDFVPEVDDIINCIAGHDLLVVCNPNNPTGQAIYTDDMIKILAKAKKCGCFVFVDETYVEFVEDIDSVSAARLVNEFDNLFIIRGISKFFGTPGLRIGYGLTSNKEIMEKMLFIKDPWTVSSIAQVAGQAVFGDIEYQERSKKLIREEREYISKEMSRFTNIKAYNTTANFFLCKILDNHSASALREHLLRYAMDVRDASNFPYLSDAFFRFCILDREDNEKLIKLLNVFFN</sequence>
<dbReference type="PANTHER" id="PTHR42885">
    <property type="entry name" value="HISTIDINOL-PHOSPHATE AMINOTRANSFERASE-RELATED"/>
    <property type="match status" value="1"/>
</dbReference>
<dbReference type="UniPathway" id="UPA00148"/>
<protein>
    <recommendedName>
        <fullName evidence="4">threonine-phosphate decarboxylase</fullName>
        <ecNumber evidence="4">4.1.1.81</ecNumber>
    </recommendedName>
    <alternativeName>
        <fullName evidence="8">L-threonine-O-3-phosphate decarboxylase</fullName>
    </alternativeName>
</protein>
<dbReference type="Pfam" id="PF00155">
    <property type="entry name" value="Aminotran_1_2"/>
    <property type="match status" value="1"/>
</dbReference>
<dbReference type="SUPFAM" id="SSF53383">
    <property type="entry name" value="PLP-dependent transferases"/>
    <property type="match status" value="1"/>
</dbReference>
<comment type="function">
    <text evidence="2">Decarboxylates L-threonine-O-3-phosphate to yield (R)-1-amino-2-propanol O-2-phosphate, the precursor for the linkage between the nucleotide loop and the corrin ring in cobalamin.</text>
</comment>
<dbReference type="Gene3D" id="3.90.1150.10">
    <property type="entry name" value="Aspartate Aminotransferase, domain 1"/>
    <property type="match status" value="1"/>
</dbReference>
<proteinExistence type="predicted"/>
<dbReference type="GO" id="GO:0009236">
    <property type="term" value="P:cobalamin biosynthetic process"/>
    <property type="evidence" value="ECO:0007669"/>
    <property type="project" value="UniProtKB-UniPathway"/>
</dbReference>
<dbReference type="NCBIfam" id="TIGR01140">
    <property type="entry name" value="L_thr_O3P_dcar"/>
    <property type="match status" value="1"/>
</dbReference>
<dbReference type="InterPro" id="IPR015424">
    <property type="entry name" value="PyrdxlP-dep_Trfase"/>
</dbReference>
<dbReference type="Gene3D" id="3.40.640.10">
    <property type="entry name" value="Type I PLP-dependent aspartate aminotransferase-like (Major domain)"/>
    <property type="match status" value="1"/>
</dbReference>
<evidence type="ECO:0000256" key="9">
    <source>
        <dbReference type="ARBA" id="ARBA00048531"/>
    </source>
</evidence>
<evidence type="ECO:0000256" key="1">
    <source>
        <dbReference type="ARBA" id="ARBA00001933"/>
    </source>
</evidence>
<dbReference type="GO" id="GO:0030170">
    <property type="term" value="F:pyridoxal phosphate binding"/>
    <property type="evidence" value="ECO:0007669"/>
    <property type="project" value="InterPro"/>
</dbReference>
<gene>
    <name evidence="11" type="ORF">FWJ32_04095</name>
</gene>
<evidence type="ECO:0000313" key="11">
    <source>
        <dbReference type="EMBL" id="TZE82786.1"/>
    </source>
</evidence>
<evidence type="ECO:0000256" key="6">
    <source>
        <dbReference type="ARBA" id="ARBA00022898"/>
    </source>
</evidence>
<dbReference type="PANTHER" id="PTHR42885:SF1">
    <property type="entry name" value="THREONINE-PHOSPHATE DECARBOXYLASE"/>
    <property type="match status" value="1"/>
</dbReference>
<dbReference type="InterPro" id="IPR015421">
    <property type="entry name" value="PyrdxlP-dep_Trfase_major"/>
</dbReference>
<dbReference type="InterPro" id="IPR004839">
    <property type="entry name" value="Aminotransferase_I/II_large"/>
</dbReference>
<evidence type="ECO:0000259" key="10">
    <source>
        <dbReference type="Pfam" id="PF00155"/>
    </source>
</evidence>
<dbReference type="AlphaFoldDB" id="A0A5D8QG13"/>
<keyword evidence="12" id="KW-1185">Reference proteome</keyword>